<keyword evidence="2" id="KW-0347">Helicase</keyword>
<accession>A0A1I2U0Z1</accession>
<dbReference type="PROSITE" id="PS51192">
    <property type="entry name" value="HELICASE_ATP_BIND_1"/>
    <property type="match status" value="1"/>
</dbReference>
<dbReference type="GO" id="GO:0016787">
    <property type="term" value="F:hydrolase activity"/>
    <property type="evidence" value="ECO:0007669"/>
    <property type="project" value="InterPro"/>
</dbReference>
<dbReference type="OrthoDB" id="1803680at2"/>
<dbReference type="EMBL" id="FOOY01000018">
    <property type="protein sequence ID" value="SFG70820.1"/>
    <property type="molecule type" value="Genomic_DNA"/>
</dbReference>
<name>A0A1I2U0Z1_9BACL</name>
<organism evidence="2 3">
    <name type="scientific">Sporolactobacillus nakayamae</name>
    <dbReference type="NCBI Taxonomy" id="269670"/>
    <lineage>
        <taxon>Bacteria</taxon>
        <taxon>Bacillati</taxon>
        <taxon>Bacillota</taxon>
        <taxon>Bacilli</taxon>
        <taxon>Bacillales</taxon>
        <taxon>Sporolactobacillaceae</taxon>
        <taxon>Sporolactobacillus</taxon>
    </lineage>
</organism>
<dbReference type="Pfam" id="PF04851">
    <property type="entry name" value="ResIII"/>
    <property type="match status" value="1"/>
</dbReference>
<proteinExistence type="predicted"/>
<dbReference type="SMART" id="SM00487">
    <property type="entry name" value="DEXDc"/>
    <property type="match status" value="1"/>
</dbReference>
<evidence type="ECO:0000313" key="2">
    <source>
        <dbReference type="EMBL" id="SFG70820.1"/>
    </source>
</evidence>
<dbReference type="Gene3D" id="3.40.50.300">
    <property type="entry name" value="P-loop containing nucleotide triphosphate hydrolases"/>
    <property type="match status" value="1"/>
</dbReference>
<reference evidence="3" key="1">
    <citation type="submission" date="2016-10" db="EMBL/GenBank/DDBJ databases">
        <authorList>
            <person name="Varghese N."/>
            <person name="Submissions S."/>
        </authorList>
    </citation>
    <scope>NUCLEOTIDE SEQUENCE [LARGE SCALE GENOMIC DNA]</scope>
    <source>
        <strain evidence="3">ATCC 700379</strain>
    </source>
</reference>
<gene>
    <name evidence="2" type="ORF">SAMN02982927_02512</name>
</gene>
<feature type="domain" description="Helicase ATP-binding" evidence="1">
    <location>
        <begin position="16"/>
        <end position="170"/>
    </location>
</feature>
<keyword evidence="2" id="KW-0067">ATP-binding</keyword>
<dbReference type="STRING" id="269670.SAMN02982927_02512"/>
<dbReference type="GO" id="GO:0003677">
    <property type="term" value="F:DNA binding"/>
    <property type="evidence" value="ECO:0007669"/>
    <property type="project" value="InterPro"/>
</dbReference>
<dbReference type="GO" id="GO:0005524">
    <property type="term" value="F:ATP binding"/>
    <property type="evidence" value="ECO:0007669"/>
    <property type="project" value="InterPro"/>
</dbReference>
<dbReference type="InterPro" id="IPR014001">
    <property type="entry name" value="Helicase_ATP-bd"/>
</dbReference>
<dbReference type="InterPro" id="IPR006935">
    <property type="entry name" value="Helicase/UvrB_N"/>
</dbReference>
<protein>
    <submittedName>
        <fullName evidence="2">Superfamily II DNA or RNA helicase</fullName>
    </submittedName>
</protein>
<keyword evidence="3" id="KW-1185">Reference proteome</keyword>
<dbReference type="Proteomes" id="UP000198752">
    <property type="component" value="Unassembled WGS sequence"/>
</dbReference>
<dbReference type="RefSeq" id="WP_093673472.1">
    <property type="nucleotide sequence ID" value="NZ_FOOY01000018.1"/>
</dbReference>
<dbReference type="SUPFAM" id="SSF52540">
    <property type="entry name" value="P-loop containing nucleoside triphosphate hydrolases"/>
    <property type="match status" value="1"/>
</dbReference>
<evidence type="ECO:0000313" key="3">
    <source>
        <dbReference type="Proteomes" id="UP000198752"/>
    </source>
</evidence>
<dbReference type="InterPro" id="IPR027417">
    <property type="entry name" value="P-loop_NTPase"/>
</dbReference>
<dbReference type="GO" id="GO:0004386">
    <property type="term" value="F:helicase activity"/>
    <property type="evidence" value="ECO:0007669"/>
    <property type="project" value="UniProtKB-KW"/>
</dbReference>
<keyword evidence="2" id="KW-0547">Nucleotide-binding</keyword>
<evidence type="ECO:0000259" key="1">
    <source>
        <dbReference type="PROSITE" id="PS51192"/>
    </source>
</evidence>
<keyword evidence="2" id="KW-0378">Hydrolase</keyword>
<dbReference type="AlphaFoldDB" id="A0A1I2U0Z1"/>
<sequence length="493" mass="58137">MRKKEYVSDVITANVIDKLKIGKNYLIASEMDSGKNYWVRNVLLPYALDKRKRTLVLSHRSSTLSQQKNYLEEYKWECIRQFKGGMFDLKTYQAFQNMLKRNDPSVDDYDYIVCDEAHYFVSDSAFNTKTELAFNYLNRNHKAVKFFLTATHEGLYYLPWKNEIEVLKEANFANNSVKDLYRYEKDETASAAITNEVEKGNKVIVYHNSMNTLSDFSIGNSKILYSGNRNFSDEYNQITDNCQFDCDVLNTTKLMTEATEIKDDSVESIVIHGISDIDTFVQATGRVRNKKVNVYYKRVSKKSILAKLRYIQKQLFYYDEFERLGEVDFIDEYGIDVISKSMRAFYLDTVIDPESSQKYTRLRVHKTGLAYLCYQEEIYEFMDEHGFEKFFDRYFPDISYFDLEQLRKEELIKLDIIDNFIDKKIFKDRQKELIGVICNKYGLRAKNGSIRVGLKTINSFFEENNIPLVIKSEREGSRQSENYKKTYWILSET</sequence>